<accession>A0AAP0NLY4</accession>
<keyword evidence="2" id="KW-1185">Reference proteome</keyword>
<proteinExistence type="predicted"/>
<protein>
    <submittedName>
        <fullName evidence="1">Uncharacterized protein</fullName>
    </submittedName>
</protein>
<gene>
    <name evidence="1" type="ORF">Scep_018558</name>
</gene>
<dbReference type="EMBL" id="JBBNAG010000008">
    <property type="protein sequence ID" value="KAK9111039.1"/>
    <property type="molecule type" value="Genomic_DNA"/>
</dbReference>
<name>A0AAP0NLY4_9MAGN</name>
<dbReference type="Proteomes" id="UP001419268">
    <property type="component" value="Unassembled WGS sequence"/>
</dbReference>
<reference evidence="1 2" key="1">
    <citation type="submission" date="2024-01" db="EMBL/GenBank/DDBJ databases">
        <title>Genome assemblies of Stephania.</title>
        <authorList>
            <person name="Yang L."/>
        </authorList>
    </citation>
    <scope>NUCLEOTIDE SEQUENCE [LARGE SCALE GENOMIC DNA]</scope>
    <source>
        <strain evidence="1">JXDWG</strain>
        <tissue evidence="1">Leaf</tissue>
    </source>
</reference>
<comment type="caution">
    <text evidence="1">The sequence shown here is derived from an EMBL/GenBank/DDBJ whole genome shotgun (WGS) entry which is preliminary data.</text>
</comment>
<sequence length="61" mass="6739">MLRFGVEDPLGDHIKGVVVVLPFREVWEVGLVDVLHIPDVACVDYSKKEGFGRDGAPNFIS</sequence>
<evidence type="ECO:0000313" key="2">
    <source>
        <dbReference type="Proteomes" id="UP001419268"/>
    </source>
</evidence>
<organism evidence="1 2">
    <name type="scientific">Stephania cephalantha</name>
    <dbReference type="NCBI Taxonomy" id="152367"/>
    <lineage>
        <taxon>Eukaryota</taxon>
        <taxon>Viridiplantae</taxon>
        <taxon>Streptophyta</taxon>
        <taxon>Embryophyta</taxon>
        <taxon>Tracheophyta</taxon>
        <taxon>Spermatophyta</taxon>
        <taxon>Magnoliopsida</taxon>
        <taxon>Ranunculales</taxon>
        <taxon>Menispermaceae</taxon>
        <taxon>Menispermoideae</taxon>
        <taxon>Cissampelideae</taxon>
        <taxon>Stephania</taxon>
    </lineage>
</organism>
<evidence type="ECO:0000313" key="1">
    <source>
        <dbReference type="EMBL" id="KAK9111039.1"/>
    </source>
</evidence>
<dbReference type="AlphaFoldDB" id="A0AAP0NLY4"/>